<sequence length="596" mass="65705">MSMQVSVDGEDITPDDLQDSGWSVATTKRKLRGTHTPRTETQASVSVHGDAWSPQRSRAAVKKRLIAASRLPYLPRDHHRVIVRPRNGLDMRTVSQIKFAKALAVAAALSEEEVTEDVVCPNMMQNIAVISTPAERNARAYSKITAITLGTTSFDVSAYRAAPDDTCKGIIRGVDADIGQEQLYSLIVHPRNPTALQVKRIKNSTTVIVLFDGLKVPNYVICGNSLVRCTLYRRRTDVCYACGKLGHRADVCPHPEEAVCRGCGMSSPSEGHVCTPECKLCGGPHLTADKTCKHRFQVPYIVRRRIRERRMQYTMEFAEQDADDMNFTDSGRDFLSLPATAGGRATTERPSSSWRPRDVSQQLQPPRGRSRSRGRARGRSRSRGQSRSKGRSNSRVPTVRNGVQQGNQHQTWASKIKGSQPQVKGGTNPEQHSDIYAQMRRENANLRAIVEQLRAEIADLRKSQQVSSPSPSNTVPCTEATSDASHDEVPMDVHPGAKPTKRRALAQLANNEDRDFKTEVKETLNDIKNALRAVVESIAVLDSRVTKIEADQVKALQSAEATPAQVIPKVRIVQKVATRSVSQETAFEGPNNGGTP</sequence>
<feature type="compositionally biased region" description="Acidic residues" evidence="2">
    <location>
        <begin position="8"/>
        <end position="18"/>
    </location>
</feature>
<keyword evidence="5" id="KW-1185">Reference proteome</keyword>
<evidence type="ECO:0000313" key="5">
    <source>
        <dbReference type="Proteomes" id="UP000821866"/>
    </source>
</evidence>
<name>A0A9J6EQM2_RHIMP</name>
<dbReference type="InterPro" id="IPR036875">
    <property type="entry name" value="Znf_CCHC_sf"/>
</dbReference>
<evidence type="ECO:0000256" key="2">
    <source>
        <dbReference type="SAM" id="MobiDB-lite"/>
    </source>
</evidence>
<feature type="domain" description="CCHC-type" evidence="3">
    <location>
        <begin position="239"/>
        <end position="253"/>
    </location>
</feature>
<gene>
    <name evidence="4" type="ORF">HPB51_003922</name>
</gene>
<dbReference type="EMBL" id="JABSTU010000002">
    <property type="protein sequence ID" value="KAH8036670.1"/>
    <property type="molecule type" value="Genomic_DNA"/>
</dbReference>
<feature type="region of interest" description="Disordered" evidence="2">
    <location>
        <begin position="329"/>
        <end position="431"/>
    </location>
</feature>
<proteinExistence type="predicted"/>
<dbReference type="PROSITE" id="PS50158">
    <property type="entry name" value="ZF_CCHC"/>
    <property type="match status" value="1"/>
</dbReference>
<feature type="region of interest" description="Disordered" evidence="2">
    <location>
        <begin position="1"/>
        <end position="51"/>
    </location>
</feature>
<dbReference type="GO" id="GO:0008270">
    <property type="term" value="F:zinc ion binding"/>
    <property type="evidence" value="ECO:0007669"/>
    <property type="project" value="UniProtKB-KW"/>
</dbReference>
<dbReference type="AlphaFoldDB" id="A0A9J6EQM2"/>
<accession>A0A9J6EQM2</accession>
<reference evidence="4" key="2">
    <citation type="submission" date="2021-09" db="EMBL/GenBank/DDBJ databases">
        <authorList>
            <person name="Jia N."/>
            <person name="Wang J."/>
            <person name="Shi W."/>
            <person name="Du L."/>
            <person name="Sun Y."/>
            <person name="Zhan W."/>
            <person name="Jiang J."/>
            <person name="Wang Q."/>
            <person name="Zhang B."/>
            <person name="Ji P."/>
            <person name="Sakyi L.B."/>
            <person name="Cui X."/>
            <person name="Yuan T."/>
            <person name="Jiang B."/>
            <person name="Yang W."/>
            <person name="Lam T.T.-Y."/>
            <person name="Chang Q."/>
            <person name="Ding S."/>
            <person name="Wang X."/>
            <person name="Zhu J."/>
            <person name="Ruan X."/>
            <person name="Zhao L."/>
            <person name="Wei J."/>
            <person name="Que T."/>
            <person name="Du C."/>
            <person name="Cheng J."/>
            <person name="Dai P."/>
            <person name="Han X."/>
            <person name="Huang E."/>
            <person name="Gao Y."/>
            <person name="Liu J."/>
            <person name="Shao H."/>
            <person name="Ye R."/>
            <person name="Li L."/>
            <person name="Wei W."/>
            <person name="Wang X."/>
            <person name="Wang C."/>
            <person name="Huo Q."/>
            <person name="Li W."/>
            <person name="Guo W."/>
            <person name="Chen H."/>
            <person name="Chen S."/>
            <person name="Zhou L."/>
            <person name="Zhou L."/>
            <person name="Ni X."/>
            <person name="Tian J."/>
            <person name="Zhou Y."/>
            <person name="Sheng Y."/>
            <person name="Liu T."/>
            <person name="Pan Y."/>
            <person name="Xia L."/>
            <person name="Li J."/>
            <person name="Zhao F."/>
            <person name="Cao W."/>
        </authorList>
    </citation>
    <scope>NUCLEOTIDE SEQUENCE</scope>
    <source>
        <strain evidence="4">Rmic-2018</strain>
        <tissue evidence="4">Larvae</tissue>
    </source>
</reference>
<keyword evidence="1" id="KW-0862">Zinc</keyword>
<feature type="region of interest" description="Disordered" evidence="2">
    <location>
        <begin position="461"/>
        <end position="499"/>
    </location>
</feature>
<dbReference type="SMART" id="SM00343">
    <property type="entry name" value="ZnF_C2HC"/>
    <property type="match status" value="1"/>
</dbReference>
<keyword evidence="1" id="KW-0863">Zinc-finger</keyword>
<feature type="compositionally biased region" description="Polar residues" evidence="2">
    <location>
        <begin position="348"/>
        <end position="364"/>
    </location>
</feature>
<evidence type="ECO:0000259" key="3">
    <source>
        <dbReference type="PROSITE" id="PS50158"/>
    </source>
</evidence>
<reference evidence="4" key="1">
    <citation type="journal article" date="2020" name="Cell">
        <title>Large-Scale Comparative Analyses of Tick Genomes Elucidate Their Genetic Diversity and Vector Capacities.</title>
        <authorList>
            <consortium name="Tick Genome and Microbiome Consortium (TIGMIC)"/>
            <person name="Jia N."/>
            <person name="Wang J."/>
            <person name="Shi W."/>
            <person name="Du L."/>
            <person name="Sun Y."/>
            <person name="Zhan W."/>
            <person name="Jiang J.F."/>
            <person name="Wang Q."/>
            <person name="Zhang B."/>
            <person name="Ji P."/>
            <person name="Bell-Sakyi L."/>
            <person name="Cui X.M."/>
            <person name="Yuan T.T."/>
            <person name="Jiang B.G."/>
            <person name="Yang W.F."/>
            <person name="Lam T.T."/>
            <person name="Chang Q.C."/>
            <person name="Ding S.J."/>
            <person name="Wang X.J."/>
            <person name="Zhu J.G."/>
            <person name="Ruan X.D."/>
            <person name="Zhao L."/>
            <person name="Wei J.T."/>
            <person name="Ye R.Z."/>
            <person name="Que T.C."/>
            <person name="Du C.H."/>
            <person name="Zhou Y.H."/>
            <person name="Cheng J.X."/>
            <person name="Dai P.F."/>
            <person name="Guo W.B."/>
            <person name="Han X.H."/>
            <person name="Huang E.J."/>
            <person name="Li L.F."/>
            <person name="Wei W."/>
            <person name="Gao Y.C."/>
            <person name="Liu J.Z."/>
            <person name="Shao H.Z."/>
            <person name="Wang X."/>
            <person name="Wang C.C."/>
            <person name="Yang T.C."/>
            <person name="Huo Q.B."/>
            <person name="Li W."/>
            <person name="Chen H.Y."/>
            <person name="Chen S.E."/>
            <person name="Zhou L.G."/>
            <person name="Ni X.B."/>
            <person name="Tian J.H."/>
            <person name="Sheng Y."/>
            <person name="Liu T."/>
            <person name="Pan Y.S."/>
            <person name="Xia L.Y."/>
            <person name="Li J."/>
            <person name="Zhao F."/>
            <person name="Cao W.C."/>
        </authorList>
    </citation>
    <scope>NUCLEOTIDE SEQUENCE</scope>
    <source>
        <strain evidence="4">Rmic-2018</strain>
    </source>
</reference>
<feature type="compositionally biased region" description="Polar residues" evidence="2">
    <location>
        <begin position="463"/>
        <end position="483"/>
    </location>
</feature>
<feature type="compositionally biased region" description="Polar residues" evidence="2">
    <location>
        <begin position="401"/>
        <end position="422"/>
    </location>
</feature>
<feature type="compositionally biased region" description="Basic residues" evidence="2">
    <location>
        <begin position="368"/>
        <end position="392"/>
    </location>
</feature>
<dbReference type="SUPFAM" id="SSF57756">
    <property type="entry name" value="Retrovirus zinc finger-like domains"/>
    <property type="match status" value="1"/>
</dbReference>
<comment type="caution">
    <text evidence="4">The sequence shown here is derived from an EMBL/GenBank/DDBJ whole genome shotgun (WGS) entry which is preliminary data.</text>
</comment>
<dbReference type="GO" id="GO:0003676">
    <property type="term" value="F:nucleic acid binding"/>
    <property type="evidence" value="ECO:0007669"/>
    <property type="project" value="InterPro"/>
</dbReference>
<dbReference type="InterPro" id="IPR001878">
    <property type="entry name" value="Znf_CCHC"/>
</dbReference>
<organism evidence="4 5">
    <name type="scientific">Rhipicephalus microplus</name>
    <name type="common">Cattle tick</name>
    <name type="synonym">Boophilus microplus</name>
    <dbReference type="NCBI Taxonomy" id="6941"/>
    <lineage>
        <taxon>Eukaryota</taxon>
        <taxon>Metazoa</taxon>
        <taxon>Ecdysozoa</taxon>
        <taxon>Arthropoda</taxon>
        <taxon>Chelicerata</taxon>
        <taxon>Arachnida</taxon>
        <taxon>Acari</taxon>
        <taxon>Parasitiformes</taxon>
        <taxon>Ixodida</taxon>
        <taxon>Ixodoidea</taxon>
        <taxon>Ixodidae</taxon>
        <taxon>Rhipicephalinae</taxon>
        <taxon>Rhipicephalus</taxon>
        <taxon>Boophilus</taxon>
    </lineage>
</organism>
<keyword evidence="1" id="KW-0479">Metal-binding</keyword>
<dbReference type="VEuPathDB" id="VectorBase:LOC119169852"/>
<evidence type="ECO:0000313" key="4">
    <source>
        <dbReference type="EMBL" id="KAH8036670.1"/>
    </source>
</evidence>
<dbReference type="Proteomes" id="UP000821866">
    <property type="component" value="Chromosome 10"/>
</dbReference>
<evidence type="ECO:0000256" key="1">
    <source>
        <dbReference type="PROSITE-ProRule" id="PRU00047"/>
    </source>
</evidence>
<protein>
    <recommendedName>
        <fullName evidence="3">CCHC-type domain-containing protein</fullName>
    </recommendedName>
</protein>